<dbReference type="RefSeq" id="WP_141886964.1">
    <property type="nucleotide sequence ID" value="NZ_BAAAUY010000001.1"/>
</dbReference>
<name>A0A542Y6J6_9MICO</name>
<evidence type="ECO:0000313" key="1">
    <source>
        <dbReference type="EMBL" id="TQL43686.1"/>
    </source>
</evidence>
<gene>
    <name evidence="1" type="ORF">FB468_1716</name>
</gene>
<dbReference type="OrthoDB" id="4989986at2"/>
<organism evidence="1 2">
    <name type="scientific">Leucobacter komagatae</name>
    <dbReference type="NCBI Taxonomy" id="55969"/>
    <lineage>
        <taxon>Bacteria</taxon>
        <taxon>Bacillati</taxon>
        <taxon>Actinomycetota</taxon>
        <taxon>Actinomycetes</taxon>
        <taxon>Micrococcales</taxon>
        <taxon>Microbacteriaceae</taxon>
        <taxon>Leucobacter</taxon>
    </lineage>
</organism>
<sequence length="256" mass="28959">MGTQIDYFDVWRQRMAFTALADSPDFLNTAEGAALIEQIRHRSANMIVWEAREMDFVLEPDDVVNGAILLLTEQDGRISRYIASADGEPWGYFYTCLKGWARQQWGHRGSSLEALEDVVPTGGKPEDGLTPLEEVVRLTFETLSPHTPERLHPELLELLRWLAANPPQRLSYETGDKVAAHRFAPAFSIMQVTAVMNIAWGGRPRQADTSLFGQYLLDDFFRPSESPTHARALTYFKKQMRAGDGGSRMLTDWPAR</sequence>
<comment type="caution">
    <text evidence="1">The sequence shown here is derived from an EMBL/GenBank/DDBJ whole genome shotgun (WGS) entry which is preliminary data.</text>
</comment>
<proteinExistence type="predicted"/>
<keyword evidence="2" id="KW-1185">Reference proteome</keyword>
<dbReference type="EMBL" id="VFON01000001">
    <property type="protein sequence ID" value="TQL43686.1"/>
    <property type="molecule type" value="Genomic_DNA"/>
</dbReference>
<dbReference type="AlphaFoldDB" id="A0A542Y6J6"/>
<reference evidence="1 2" key="1">
    <citation type="submission" date="2019-06" db="EMBL/GenBank/DDBJ databases">
        <title>Sequencing the genomes of 1000 actinobacteria strains.</title>
        <authorList>
            <person name="Klenk H.-P."/>
        </authorList>
    </citation>
    <scope>NUCLEOTIDE SEQUENCE [LARGE SCALE GENOMIC DNA]</scope>
    <source>
        <strain evidence="1 2">DSM 8803</strain>
    </source>
</reference>
<dbReference type="Proteomes" id="UP000319094">
    <property type="component" value="Unassembled WGS sequence"/>
</dbReference>
<accession>A0A542Y6J6</accession>
<protein>
    <submittedName>
        <fullName evidence="1">Uncharacterized protein</fullName>
    </submittedName>
</protein>
<evidence type="ECO:0000313" key="2">
    <source>
        <dbReference type="Proteomes" id="UP000319094"/>
    </source>
</evidence>